<dbReference type="InterPro" id="IPR011711">
    <property type="entry name" value="GntR_C"/>
</dbReference>
<dbReference type="RefSeq" id="WP_093185261.1">
    <property type="nucleotide sequence ID" value="NZ_FMYH01000007.1"/>
</dbReference>
<dbReference type="PRINTS" id="PR00035">
    <property type="entry name" value="HTHGNTR"/>
</dbReference>
<proteinExistence type="predicted"/>
<dbReference type="SUPFAM" id="SSF46785">
    <property type="entry name" value="Winged helix' DNA-binding domain"/>
    <property type="match status" value="1"/>
</dbReference>
<dbReference type="InterPro" id="IPR008920">
    <property type="entry name" value="TF_FadR/GntR_C"/>
</dbReference>
<dbReference type="GO" id="GO:0003700">
    <property type="term" value="F:DNA-binding transcription factor activity"/>
    <property type="evidence" value="ECO:0007669"/>
    <property type="project" value="InterPro"/>
</dbReference>
<dbReference type="PROSITE" id="PS50949">
    <property type="entry name" value="HTH_GNTR"/>
    <property type="match status" value="1"/>
</dbReference>
<keyword evidence="2" id="KW-0238">DNA-binding</keyword>
<organism evidence="5 6">
    <name type="scientific">Sanguibacter gelidistatuariae</name>
    <dbReference type="NCBI Taxonomy" id="1814289"/>
    <lineage>
        <taxon>Bacteria</taxon>
        <taxon>Bacillati</taxon>
        <taxon>Actinomycetota</taxon>
        <taxon>Actinomycetes</taxon>
        <taxon>Micrococcales</taxon>
        <taxon>Sanguibacteraceae</taxon>
        <taxon>Sanguibacter</taxon>
    </lineage>
</organism>
<dbReference type="PANTHER" id="PTHR43537:SF5">
    <property type="entry name" value="UXU OPERON TRANSCRIPTIONAL REGULATOR"/>
    <property type="match status" value="1"/>
</dbReference>
<reference evidence="5 6" key="1">
    <citation type="submission" date="2016-09" db="EMBL/GenBank/DDBJ databases">
        <authorList>
            <person name="Capua I."/>
            <person name="De Benedictis P."/>
            <person name="Joannis T."/>
            <person name="Lombin L.H."/>
            <person name="Cattoli G."/>
        </authorList>
    </citation>
    <scope>NUCLEOTIDE SEQUENCE [LARGE SCALE GENOMIC DNA]</scope>
    <source>
        <strain evidence="5 6">ISLP-3</strain>
    </source>
</reference>
<sequence>MSRTDQVVDGIKSMLLDGRLSPGDRLPIEKDLAIDLGVSRGSLREGLRALATLGIVDSRQGDGTYITSLDPGLLLAPLSFVVDLQGDDDASSFHGVRRVLETEAAGLAALRMDATMLARARGALDEAARLLAADEIDHDLLLETDIAFHRVIATSSGNPVLGALIETLASRTVRARLWRGLTQEGVEHRTHSEHETILAALVAGDPERARLRMANHLLEVEDFVSTHPDLPAP</sequence>
<accession>A0A1G6ULZ5</accession>
<evidence type="ECO:0000259" key="4">
    <source>
        <dbReference type="PROSITE" id="PS50949"/>
    </source>
</evidence>
<dbReference type="GO" id="GO:0003677">
    <property type="term" value="F:DNA binding"/>
    <property type="evidence" value="ECO:0007669"/>
    <property type="project" value="UniProtKB-KW"/>
</dbReference>
<name>A0A1G6ULZ5_9MICO</name>
<protein>
    <submittedName>
        <fullName evidence="5">Transcriptional regulator, GntR family</fullName>
    </submittedName>
</protein>
<evidence type="ECO:0000313" key="6">
    <source>
        <dbReference type="Proteomes" id="UP000199039"/>
    </source>
</evidence>
<feature type="domain" description="HTH gntR-type" evidence="4">
    <location>
        <begin position="1"/>
        <end position="69"/>
    </location>
</feature>
<dbReference type="OrthoDB" id="7989071at2"/>
<dbReference type="Gene3D" id="1.10.10.10">
    <property type="entry name" value="Winged helix-like DNA-binding domain superfamily/Winged helix DNA-binding domain"/>
    <property type="match status" value="1"/>
</dbReference>
<dbReference type="SUPFAM" id="SSF48008">
    <property type="entry name" value="GntR ligand-binding domain-like"/>
    <property type="match status" value="1"/>
</dbReference>
<dbReference type="Proteomes" id="UP000199039">
    <property type="component" value="Unassembled WGS sequence"/>
</dbReference>
<dbReference type="PANTHER" id="PTHR43537">
    <property type="entry name" value="TRANSCRIPTIONAL REGULATOR, GNTR FAMILY"/>
    <property type="match status" value="1"/>
</dbReference>
<dbReference type="SMART" id="SM00345">
    <property type="entry name" value="HTH_GNTR"/>
    <property type="match status" value="1"/>
</dbReference>
<dbReference type="CDD" id="cd07377">
    <property type="entry name" value="WHTH_GntR"/>
    <property type="match status" value="1"/>
</dbReference>
<dbReference type="InterPro" id="IPR036390">
    <property type="entry name" value="WH_DNA-bd_sf"/>
</dbReference>
<keyword evidence="6" id="KW-1185">Reference proteome</keyword>
<evidence type="ECO:0000256" key="1">
    <source>
        <dbReference type="ARBA" id="ARBA00023015"/>
    </source>
</evidence>
<keyword evidence="1" id="KW-0805">Transcription regulation</keyword>
<dbReference type="Gene3D" id="1.20.120.530">
    <property type="entry name" value="GntR ligand-binding domain-like"/>
    <property type="match status" value="1"/>
</dbReference>
<evidence type="ECO:0000256" key="3">
    <source>
        <dbReference type="ARBA" id="ARBA00023163"/>
    </source>
</evidence>
<gene>
    <name evidence="5" type="ORF">SAMN05216410_3292</name>
</gene>
<dbReference type="STRING" id="1814289.SAMN05216410_3292"/>
<dbReference type="AlphaFoldDB" id="A0A1G6ULZ5"/>
<dbReference type="InterPro" id="IPR000524">
    <property type="entry name" value="Tscrpt_reg_HTH_GntR"/>
</dbReference>
<dbReference type="SMART" id="SM00895">
    <property type="entry name" value="FCD"/>
    <property type="match status" value="1"/>
</dbReference>
<evidence type="ECO:0000256" key="2">
    <source>
        <dbReference type="ARBA" id="ARBA00023125"/>
    </source>
</evidence>
<dbReference type="EMBL" id="FMYH01000007">
    <property type="protein sequence ID" value="SDD42309.1"/>
    <property type="molecule type" value="Genomic_DNA"/>
</dbReference>
<keyword evidence="3" id="KW-0804">Transcription</keyword>
<dbReference type="Pfam" id="PF07729">
    <property type="entry name" value="FCD"/>
    <property type="match status" value="1"/>
</dbReference>
<dbReference type="InterPro" id="IPR036388">
    <property type="entry name" value="WH-like_DNA-bd_sf"/>
</dbReference>
<evidence type="ECO:0000313" key="5">
    <source>
        <dbReference type="EMBL" id="SDD42309.1"/>
    </source>
</evidence>
<dbReference type="Pfam" id="PF00392">
    <property type="entry name" value="GntR"/>
    <property type="match status" value="1"/>
</dbReference>